<reference evidence="6" key="1">
    <citation type="submission" date="2023-07" db="EMBL/GenBank/DDBJ databases">
        <title>Genome sequencing of Purple Non-Sulfur Bacteria from various extreme environments.</title>
        <authorList>
            <person name="Mayer M."/>
        </authorList>
    </citation>
    <scope>NUCLEOTIDE SEQUENCE [LARGE SCALE GENOMIC DNA]</scope>
    <source>
        <strain evidence="6">DSM 17935</strain>
    </source>
</reference>
<evidence type="ECO:0000313" key="6">
    <source>
        <dbReference type="Proteomes" id="UP001209755"/>
    </source>
</evidence>
<dbReference type="PANTHER" id="PTHR37482:SF1">
    <property type="entry name" value="OUTER MEMBRANE PROTEIN ASSEMBLY FACTOR BAME"/>
    <property type="match status" value="1"/>
</dbReference>
<evidence type="ECO:0000256" key="1">
    <source>
        <dbReference type="ARBA" id="ARBA00022729"/>
    </source>
</evidence>
<name>A0ABT3HI02_9HYPH</name>
<dbReference type="PANTHER" id="PTHR37482">
    <property type="entry name" value="OUTER MEMBRANE PROTEIN ASSEMBLY FACTOR BAME"/>
    <property type="match status" value="1"/>
</dbReference>
<evidence type="ECO:0000259" key="4">
    <source>
        <dbReference type="Pfam" id="PF04355"/>
    </source>
</evidence>
<keyword evidence="3" id="KW-0998">Cell outer membrane</keyword>
<gene>
    <name evidence="5" type="ORF">M2319_004338</name>
</gene>
<dbReference type="EMBL" id="JAOQNS010000016">
    <property type="protein sequence ID" value="MCW2309974.1"/>
    <property type="molecule type" value="Genomic_DNA"/>
</dbReference>
<dbReference type="InterPro" id="IPR007450">
    <property type="entry name" value="BamE_dom"/>
</dbReference>
<sequence>MKSTFADKTRRRSAPFRRAVALAIVLAGATALGGCFGRTYTHGYVVTQETLDQVPMGSSRDQVLLTLGTPSAIGRSGGETFYYISQTREQMFEFMQPEVVDQRVLAVYFDDESRVREIGNYGLKDGKVFDFITRKTRTGGADYGFLTQVLRGAGNLTPAQGQLPQ</sequence>
<dbReference type="RefSeq" id="WP_406682257.1">
    <property type="nucleotide sequence ID" value="NZ_JAOQNS010000016.1"/>
</dbReference>
<dbReference type="Proteomes" id="UP001209755">
    <property type="component" value="Unassembled WGS sequence"/>
</dbReference>
<dbReference type="InterPro" id="IPR026592">
    <property type="entry name" value="BamE"/>
</dbReference>
<protein>
    <submittedName>
        <fullName evidence="5">Outer membrane protein assembly factor BamE (Lipoprotein component of BamABCDE complex)</fullName>
    </submittedName>
</protein>
<organism evidence="5 6">
    <name type="scientific">Rhodobium gokarnense</name>
    <dbReference type="NCBI Taxonomy" id="364296"/>
    <lineage>
        <taxon>Bacteria</taxon>
        <taxon>Pseudomonadati</taxon>
        <taxon>Pseudomonadota</taxon>
        <taxon>Alphaproteobacteria</taxon>
        <taxon>Hyphomicrobiales</taxon>
        <taxon>Rhodobiaceae</taxon>
        <taxon>Rhodobium</taxon>
    </lineage>
</organism>
<accession>A0ABT3HI02</accession>
<evidence type="ECO:0000256" key="3">
    <source>
        <dbReference type="ARBA" id="ARBA00023237"/>
    </source>
</evidence>
<dbReference type="Gene3D" id="3.30.1450.10">
    <property type="match status" value="1"/>
</dbReference>
<dbReference type="PROSITE" id="PS51257">
    <property type="entry name" value="PROKAR_LIPOPROTEIN"/>
    <property type="match status" value="1"/>
</dbReference>
<dbReference type="Pfam" id="PF04355">
    <property type="entry name" value="BamE"/>
    <property type="match status" value="1"/>
</dbReference>
<feature type="domain" description="Outer membrane protein assembly factor BamE" evidence="4">
    <location>
        <begin position="43"/>
        <end position="118"/>
    </location>
</feature>
<keyword evidence="6" id="KW-1185">Reference proteome</keyword>
<proteinExistence type="predicted"/>
<keyword evidence="1" id="KW-0732">Signal</keyword>
<evidence type="ECO:0000313" key="5">
    <source>
        <dbReference type="EMBL" id="MCW2309974.1"/>
    </source>
</evidence>
<comment type="caution">
    <text evidence="5">The sequence shown here is derived from an EMBL/GenBank/DDBJ whole genome shotgun (WGS) entry which is preliminary data.</text>
</comment>
<keyword evidence="2" id="KW-0472">Membrane</keyword>
<evidence type="ECO:0000256" key="2">
    <source>
        <dbReference type="ARBA" id="ARBA00023136"/>
    </source>
</evidence>
<dbReference type="InterPro" id="IPR037873">
    <property type="entry name" value="BamE-like"/>
</dbReference>